<dbReference type="InterPro" id="IPR023828">
    <property type="entry name" value="Peptidase_S8_Ser-AS"/>
</dbReference>
<dbReference type="InterPro" id="IPR008979">
    <property type="entry name" value="Galactose-bd-like_sf"/>
</dbReference>
<gene>
    <name evidence="20" type="ORF">DAKH74_054800</name>
</gene>
<dbReference type="InterPro" id="IPR022398">
    <property type="entry name" value="Peptidase_S8_His-AS"/>
</dbReference>
<dbReference type="PRINTS" id="PR00723">
    <property type="entry name" value="SUBTILISIN"/>
</dbReference>
<protein>
    <submittedName>
        <fullName evidence="20">Kexin</fullName>
    </submittedName>
</protein>
<feature type="region of interest" description="Disordered" evidence="16">
    <location>
        <begin position="600"/>
        <end position="652"/>
    </location>
</feature>
<reference evidence="20 21" key="1">
    <citation type="journal article" date="2023" name="Elife">
        <title>Identification of key yeast species and microbe-microbe interactions impacting larval growth of Drosophila in the wild.</title>
        <authorList>
            <person name="Mure A."/>
            <person name="Sugiura Y."/>
            <person name="Maeda R."/>
            <person name="Honda K."/>
            <person name="Sakurai N."/>
            <person name="Takahashi Y."/>
            <person name="Watada M."/>
            <person name="Katoh T."/>
            <person name="Gotoh A."/>
            <person name="Gotoh Y."/>
            <person name="Taniguchi I."/>
            <person name="Nakamura K."/>
            <person name="Hayashi T."/>
            <person name="Katayama T."/>
            <person name="Uemura T."/>
            <person name="Hattori Y."/>
        </authorList>
    </citation>
    <scope>NUCLEOTIDE SEQUENCE [LARGE SCALE GENOMIC DNA]</scope>
    <source>
        <strain evidence="20 21">KH-74</strain>
    </source>
</reference>
<dbReference type="SUPFAM" id="SSF52743">
    <property type="entry name" value="Subtilisin-like"/>
    <property type="match status" value="1"/>
</dbReference>
<accession>A0AAV5S580</accession>
<dbReference type="InterPro" id="IPR015500">
    <property type="entry name" value="Peptidase_S8_subtilisin-rel"/>
</dbReference>
<proteinExistence type="inferred from homology"/>
<evidence type="ECO:0000259" key="19">
    <source>
        <dbReference type="PROSITE" id="PS51829"/>
    </source>
</evidence>
<dbReference type="FunFam" id="2.60.120.260:FF:000026">
    <property type="entry name" value="proprotein convertase subtilisin/kexin type 7"/>
    <property type="match status" value="1"/>
</dbReference>
<dbReference type="EMBL" id="BTGD01000025">
    <property type="protein sequence ID" value="GMM58863.1"/>
    <property type="molecule type" value="Genomic_DNA"/>
</dbReference>
<evidence type="ECO:0000256" key="15">
    <source>
        <dbReference type="PROSITE-ProRule" id="PRU01240"/>
    </source>
</evidence>
<keyword evidence="10 17" id="KW-0472">Membrane</keyword>
<evidence type="ECO:0000256" key="10">
    <source>
        <dbReference type="ARBA" id="ARBA00023136"/>
    </source>
</evidence>
<keyword evidence="4 17" id="KW-0812">Transmembrane</keyword>
<evidence type="ECO:0000256" key="9">
    <source>
        <dbReference type="ARBA" id="ARBA00022989"/>
    </source>
</evidence>
<name>A0AAV5S580_MAUHU</name>
<dbReference type="PROSITE" id="PS51829">
    <property type="entry name" value="P_HOMO_B"/>
    <property type="match status" value="1"/>
</dbReference>
<evidence type="ECO:0000256" key="8">
    <source>
        <dbReference type="ARBA" id="ARBA00022837"/>
    </source>
</evidence>
<feature type="active site" description="Charge relay system" evidence="14 15">
    <location>
        <position position="380"/>
    </location>
</feature>
<keyword evidence="8" id="KW-0106">Calcium</keyword>
<feature type="chain" id="PRO_5043899123" evidence="18">
    <location>
        <begin position="21"/>
        <end position="807"/>
    </location>
</feature>
<comment type="similarity">
    <text evidence="2">Belongs to the peptidase S8 family. Furin subfamily.</text>
</comment>
<feature type="active site" description="Charge relay system" evidence="14 15">
    <location>
        <position position="208"/>
    </location>
</feature>
<feature type="compositionally biased region" description="Basic and acidic residues" evidence="16">
    <location>
        <begin position="791"/>
        <end position="807"/>
    </location>
</feature>
<organism evidence="20 21">
    <name type="scientific">Maudiozyma humilis</name>
    <name type="common">Sour dough yeast</name>
    <name type="synonym">Kazachstania humilis</name>
    <dbReference type="NCBI Taxonomy" id="51915"/>
    <lineage>
        <taxon>Eukaryota</taxon>
        <taxon>Fungi</taxon>
        <taxon>Dikarya</taxon>
        <taxon>Ascomycota</taxon>
        <taxon>Saccharomycotina</taxon>
        <taxon>Saccharomycetes</taxon>
        <taxon>Saccharomycetales</taxon>
        <taxon>Saccharomycetaceae</taxon>
        <taxon>Maudiozyma</taxon>
    </lineage>
</organism>
<dbReference type="Pfam" id="PF00082">
    <property type="entry name" value="Peptidase_S8"/>
    <property type="match status" value="1"/>
</dbReference>
<keyword evidence="5 18" id="KW-0732">Signal</keyword>
<dbReference type="PROSITE" id="PS51892">
    <property type="entry name" value="SUBTILASE"/>
    <property type="match status" value="1"/>
</dbReference>
<evidence type="ECO:0000256" key="16">
    <source>
        <dbReference type="SAM" id="MobiDB-lite"/>
    </source>
</evidence>
<feature type="compositionally biased region" description="Basic and acidic residues" evidence="16">
    <location>
        <begin position="600"/>
        <end position="610"/>
    </location>
</feature>
<feature type="domain" description="P/Homo B" evidence="19">
    <location>
        <begin position="456"/>
        <end position="590"/>
    </location>
</feature>
<evidence type="ECO:0000256" key="18">
    <source>
        <dbReference type="SAM" id="SignalP"/>
    </source>
</evidence>
<feature type="signal peptide" evidence="18">
    <location>
        <begin position="1"/>
        <end position="20"/>
    </location>
</feature>
<evidence type="ECO:0000256" key="3">
    <source>
        <dbReference type="ARBA" id="ARBA00022670"/>
    </source>
</evidence>
<dbReference type="PROSITE" id="PS00137">
    <property type="entry name" value="SUBTILASE_HIS"/>
    <property type="match status" value="1"/>
</dbReference>
<evidence type="ECO:0000256" key="11">
    <source>
        <dbReference type="ARBA" id="ARBA00023145"/>
    </source>
</evidence>
<keyword evidence="6 15" id="KW-0378">Hydrolase</keyword>
<dbReference type="Gene3D" id="3.40.50.200">
    <property type="entry name" value="Peptidase S8/S53 domain"/>
    <property type="match status" value="1"/>
</dbReference>
<keyword evidence="9 17" id="KW-1133">Transmembrane helix</keyword>
<dbReference type="InterPro" id="IPR002884">
    <property type="entry name" value="P_dom"/>
</dbReference>
<evidence type="ECO:0000256" key="14">
    <source>
        <dbReference type="PIRSR" id="PIRSR615500-1"/>
    </source>
</evidence>
<feature type="active site" description="Charge relay system" evidence="14 15">
    <location>
        <position position="170"/>
    </location>
</feature>
<dbReference type="Pfam" id="PF01483">
    <property type="entry name" value="P_proprotein"/>
    <property type="match status" value="1"/>
</dbReference>
<dbReference type="PROSITE" id="PS00138">
    <property type="entry name" value="SUBTILASE_SER"/>
    <property type="match status" value="1"/>
</dbReference>
<dbReference type="Proteomes" id="UP001377567">
    <property type="component" value="Unassembled WGS sequence"/>
</dbReference>
<dbReference type="CDD" id="cd04059">
    <property type="entry name" value="Peptidases_S8_Protein_convertases_Kexins_Furin-like"/>
    <property type="match status" value="1"/>
</dbReference>
<feature type="compositionally biased region" description="Polar residues" evidence="16">
    <location>
        <begin position="741"/>
        <end position="753"/>
    </location>
</feature>
<dbReference type="GO" id="GO:0005802">
    <property type="term" value="C:trans-Golgi network"/>
    <property type="evidence" value="ECO:0007669"/>
    <property type="project" value="TreeGrafter"/>
</dbReference>
<dbReference type="FunFam" id="3.40.50.200:FF:000005">
    <property type="entry name" value="Proprotein convertase subtilisin/kexin type 7"/>
    <property type="match status" value="1"/>
</dbReference>
<feature type="compositionally biased region" description="Basic and acidic residues" evidence="16">
    <location>
        <begin position="626"/>
        <end position="652"/>
    </location>
</feature>
<keyword evidence="3 15" id="KW-0645">Protease</keyword>
<dbReference type="GO" id="GO:0007323">
    <property type="term" value="P:peptide pheromone maturation"/>
    <property type="evidence" value="ECO:0007669"/>
    <property type="project" value="UniProtKB-ARBA"/>
</dbReference>
<evidence type="ECO:0000313" key="20">
    <source>
        <dbReference type="EMBL" id="GMM58863.1"/>
    </source>
</evidence>
<keyword evidence="11" id="KW-0865">Zymogen</keyword>
<evidence type="ECO:0000256" key="17">
    <source>
        <dbReference type="SAM" id="Phobius"/>
    </source>
</evidence>
<dbReference type="GO" id="GO:0004252">
    <property type="term" value="F:serine-type endopeptidase activity"/>
    <property type="evidence" value="ECO:0007669"/>
    <property type="project" value="UniProtKB-UniRule"/>
</dbReference>
<evidence type="ECO:0000256" key="12">
    <source>
        <dbReference type="ARBA" id="ARBA00023157"/>
    </source>
</evidence>
<dbReference type="PANTHER" id="PTHR42884:SF14">
    <property type="entry name" value="NEUROENDOCRINE CONVERTASE 1"/>
    <property type="match status" value="1"/>
</dbReference>
<dbReference type="InterPro" id="IPR000209">
    <property type="entry name" value="Peptidase_S8/S53_dom"/>
</dbReference>
<comment type="caution">
    <text evidence="20">The sequence shown here is derived from an EMBL/GenBank/DDBJ whole genome shotgun (WGS) entry which is preliminary data.</text>
</comment>
<dbReference type="PANTHER" id="PTHR42884">
    <property type="entry name" value="PROPROTEIN CONVERTASE SUBTILISIN/KEXIN-RELATED"/>
    <property type="match status" value="1"/>
</dbReference>
<dbReference type="SUPFAM" id="SSF49785">
    <property type="entry name" value="Galactose-binding domain-like"/>
    <property type="match status" value="1"/>
</dbReference>
<comment type="subcellular location">
    <subcellularLocation>
        <location evidence="1">Membrane</location>
    </subcellularLocation>
</comment>
<evidence type="ECO:0000256" key="5">
    <source>
        <dbReference type="ARBA" id="ARBA00022729"/>
    </source>
</evidence>
<dbReference type="Gene3D" id="2.60.120.260">
    <property type="entry name" value="Galactose-binding domain-like"/>
    <property type="match status" value="1"/>
</dbReference>
<evidence type="ECO:0000256" key="6">
    <source>
        <dbReference type="ARBA" id="ARBA00022801"/>
    </source>
</evidence>
<keyword evidence="21" id="KW-1185">Reference proteome</keyword>
<dbReference type="InterPro" id="IPR036852">
    <property type="entry name" value="Peptidase_S8/S53_dom_sf"/>
</dbReference>
<evidence type="ECO:0000256" key="7">
    <source>
        <dbReference type="ARBA" id="ARBA00022825"/>
    </source>
</evidence>
<keyword evidence="12" id="KW-1015">Disulfide bond</keyword>
<evidence type="ECO:0000256" key="2">
    <source>
        <dbReference type="ARBA" id="ARBA00005325"/>
    </source>
</evidence>
<evidence type="ECO:0000256" key="13">
    <source>
        <dbReference type="ARBA" id="ARBA00023180"/>
    </source>
</evidence>
<feature type="region of interest" description="Disordered" evidence="16">
    <location>
        <begin position="736"/>
        <end position="807"/>
    </location>
</feature>
<dbReference type="GO" id="GO:0000139">
    <property type="term" value="C:Golgi membrane"/>
    <property type="evidence" value="ECO:0007669"/>
    <property type="project" value="TreeGrafter"/>
</dbReference>
<keyword evidence="13" id="KW-0325">Glycoprotein</keyword>
<keyword evidence="7 15" id="KW-0720">Serine protease</keyword>
<evidence type="ECO:0000256" key="1">
    <source>
        <dbReference type="ARBA" id="ARBA00004370"/>
    </source>
</evidence>
<dbReference type="GO" id="GO:0016485">
    <property type="term" value="P:protein processing"/>
    <property type="evidence" value="ECO:0007669"/>
    <property type="project" value="TreeGrafter"/>
</dbReference>
<feature type="transmembrane region" description="Helical" evidence="17">
    <location>
        <begin position="660"/>
        <end position="682"/>
    </location>
</feature>
<evidence type="ECO:0000256" key="4">
    <source>
        <dbReference type="ARBA" id="ARBA00022692"/>
    </source>
</evidence>
<dbReference type="InterPro" id="IPR034182">
    <property type="entry name" value="Kexin/furin"/>
</dbReference>
<evidence type="ECO:0000313" key="21">
    <source>
        <dbReference type="Proteomes" id="UP001377567"/>
    </source>
</evidence>
<dbReference type="AlphaFoldDB" id="A0AAV5S580"/>
<sequence length="807" mass="89338">MLPIRILKSVALTLIASAFATSSAVPAKDHNIKQYFAIESDLSAEELQSMYPSWTYEHDVRGIANHYVFSTALNTLKRRQDFGASPGIISFEDLPSQKNRLFKRAPIPDAPSDSSMAPIKEAEERLHIDDPLFEKQWHLINPSFPGNDVNARPVWFENITGNGVVAAIVDDGLDYESPDLKDQFCKEGSWDFNDNTNLPKPRLVDDYHGTRCAGEIAAAKNNGFCGIGVAYNAKVSGLRILSGELTAEDEAASLIYANDINDIYSCSWGPADDGTHLQGPTDLVKKALVQGVKEGRDKKGSIYVFASGNGGAFGDNCNYDGYTNSIYSITVGAIDHKGLHPPYSESCSAVMVVTYSSGSDEFIHSTDINGKCSDRHGGTSAAAPLAAGIYALLLEANPDLTWRDVQYLSILSSKEVMNADANSRMGALNKMYSHRYGYGKIDAYELVSMAKDWKNVNPQAWMFTPTEYVTQSTNNTDTTLESVIKISEKKLKRENINSIEHVVVVVDLATDIRGQVTIDLISPFGMVSNLGVVRERDVSSDGFNKWSFMSVAHWGESGVGDWKLQIRSTKEGNMIHFNSWRLKLFGESIDPSKAKEFIFGNDREPLRDEDGSNQPAAEEPEVETPSEEKTNGSDNKAEDTTDDSLDHNTPKKLDSPRDSMHYFIGIFIVGVIFLLLYFGVFVKSRRRIRRSRAEAFEFDIIDTDSEYDSTMDPSNVTADMSNDAEELDDFDFDLSDEDNLTAQNTNTEDNVLPSTKKADTSIDDVLEAENPFSDPKEQKDESNEPEVGNDSPKDEDNGSKDQTPRDD</sequence>